<dbReference type="RefSeq" id="WP_261945479.1">
    <property type="nucleotide sequence ID" value="NZ_CALYLO010000010.1"/>
</dbReference>
<organism evidence="1 2">
    <name type="scientific">Paenibacillus melissococcoides</name>
    <dbReference type="NCBI Taxonomy" id="2912268"/>
    <lineage>
        <taxon>Bacteria</taxon>
        <taxon>Bacillati</taxon>
        <taxon>Bacillota</taxon>
        <taxon>Bacilli</taxon>
        <taxon>Bacillales</taxon>
        <taxon>Paenibacillaceae</taxon>
        <taxon>Paenibacillus</taxon>
    </lineage>
</organism>
<dbReference type="EMBL" id="CALYLO010000010">
    <property type="protein sequence ID" value="CAH8248460.1"/>
    <property type="molecule type" value="Genomic_DNA"/>
</dbReference>
<keyword evidence="2" id="KW-1185">Reference proteome</keyword>
<reference evidence="1" key="1">
    <citation type="submission" date="2022-06" db="EMBL/GenBank/DDBJ databases">
        <authorList>
            <person name="Dietemann V."/>
            <person name="Ory F."/>
            <person name="Dainat B."/>
            <person name="Oberhansli S."/>
        </authorList>
    </citation>
    <scope>NUCLEOTIDE SEQUENCE</scope>
    <source>
        <strain evidence="1">Ena-SAMPLE-TAB-26-04-2022-14:26:32:270-5432</strain>
    </source>
</reference>
<accession>A0ABN8UBL7</accession>
<gene>
    <name evidence="1" type="ORF">WJ0W_007128</name>
</gene>
<sequence>MTKNSITGEWYASKENVKGVLSGKSGRTGWTINFEELSRITNGHPEFLEKVKAFTEMDLGGVYKAAVYRSFSDDHHGNKSEHIAIVFDVVDTYIKILSCRVDHEQQPHVFETSFNKSYVWSMATML</sequence>
<proteinExistence type="predicted"/>
<comment type="caution">
    <text evidence="1">The sequence shown here is derived from an EMBL/GenBank/DDBJ whole genome shotgun (WGS) entry which is preliminary data.</text>
</comment>
<evidence type="ECO:0000313" key="2">
    <source>
        <dbReference type="Proteomes" id="UP001154322"/>
    </source>
</evidence>
<protein>
    <submittedName>
        <fullName evidence="1">Uncharacterized protein</fullName>
    </submittedName>
</protein>
<dbReference type="Proteomes" id="UP001154322">
    <property type="component" value="Unassembled WGS sequence"/>
</dbReference>
<name>A0ABN8UBL7_9BACL</name>
<evidence type="ECO:0000313" key="1">
    <source>
        <dbReference type="EMBL" id="CAH8248460.1"/>
    </source>
</evidence>